<dbReference type="RefSeq" id="WP_226539695.1">
    <property type="nucleotide sequence ID" value="NZ_CP129013.1"/>
</dbReference>
<name>A0ABY9K0B5_9BACI</name>
<dbReference type="EMBL" id="CP129013">
    <property type="protein sequence ID" value="WLR43295.1"/>
    <property type="molecule type" value="Genomic_DNA"/>
</dbReference>
<organism evidence="1 2">
    <name type="scientific">Bacillus carboniphilus</name>
    <dbReference type="NCBI Taxonomy" id="86663"/>
    <lineage>
        <taxon>Bacteria</taxon>
        <taxon>Bacillati</taxon>
        <taxon>Bacillota</taxon>
        <taxon>Bacilli</taxon>
        <taxon>Bacillales</taxon>
        <taxon>Bacillaceae</taxon>
        <taxon>Bacillus</taxon>
    </lineage>
</organism>
<reference evidence="1 2" key="1">
    <citation type="submission" date="2023-06" db="EMBL/GenBank/DDBJ databases">
        <title>Five Gram-positive bacteria isolated from mangrove sediments in Shenzhen, Guangdong, China.</title>
        <authorList>
            <person name="Yu S."/>
            <person name="Zheng W."/>
            <person name="Huang Y."/>
        </authorList>
    </citation>
    <scope>NUCLEOTIDE SEQUENCE [LARGE SCALE GENOMIC DNA]</scope>
    <source>
        <strain evidence="1 2">SaN35-3</strain>
    </source>
</reference>
<dbReference type="PROSITE" id="PS51257">
    <property type="entry name" value="PROKAR_LIPOPROTEIN"/>
    <property type="match status" value="1"/>
</dbReference>
<keyword evidence="2" id="KW-1185">Reference proteome</keyword>
<sequence length="125" mass="14703">MDRFFIPLIAIAIILSGCNDQKLAKTNDTHEIVYYRSDSHDNIVYDEALIDIKDQYPKEVSIEIFYENQLEEDPYHVKTFPSLYVVKNEEVLVKIRGEIKEEKEIIEKVQQILVPEKESQIESNK</sequence>
<gene>
    <name evidence="1" type="ORF">LC087_03635</name>
</gene>
<dbReference type="Proteomes" id="UP001197974">
    <property type="component" value="Chromosome"/>
</dbReference>
<accession>A0ABY9K0B5</accession>
<evidence type="ECO:0008006" key="3">
    <source>
        <dbReference type="Google" id="ProtNLM"/>
    </source>
</evidence>
<protein>
    <recommendedName>
        <fullName evidence="3">Small peptidoglycan-associated lipoprotein</fullName>
    </recommendedName>
</protein>
<proteinExistence type="predicted"/>
<evidence type="ECO:0000313" key="2">
    <source>
        <dbReference type="Proteomes" id="UP001197974"/>
    </source>
</evidence>
<dbReference type="SUPFAM" id="SSF52833">
    <property type="entry name" value="Thioredoxin-like"/>
    <property type="match status" value="1"/>
</dbReference>
<dbReference type="InterPro" id="IPR036249">
    <property type="entry name" value="Thioredoxin-like_sf"/>
</dbReference>
<evidence type="ECO:0000313" key="1">
    <source>
        <dbReference type="EMBL" id="WLR43295.1"/>
    </source>
</evidence>